<accession>A0A1H9T934</accession>
<dbReference type="PANTHER" id="PTHR43227:SF11">
    <property type="entry name" value="BLL4140 PROTEIN"/>
    <property type="match status" value="1"/>
</dbReference>
<feature type="domain" description="ABC transmembrane type-1" evidence="8">
    <location>
        <begin position="104"/>
        <end position="319"/>
    </location>
</feature>
<evidence type="ECO:0000259" key="8">
    <source>
        <dbReference type="PROSITE" id="PS50928"/>
    </source>
</evidence>
<dbReference type="EMBL" id="FOGJ01000014">
    <property type="protein sequence ID" value="SER93454.1"/>
    <property type="molecule type" value="Genomic_DNA"/>
</dbReference>
<dbReference type="SUPFAM" id="SSF161098">
    <property type="entry name" value="MetI-like"/>
    <property type="match status" value="1"/>
</dbReference>
<dbReference type="AlphaFoldDB" id="A0A1H9T934"/>
<evidence type="ECO:0000256" key="2">
    <source>
        <dbReference type="ARBA" id="ARBA00022448"/>
    </source>
</evidence>
<keyword evidence="5 7" id="KW-1133">Transmembrane helix</keyword>
<dbReference type="InterPro" id="IPR035906">
    <property type="entry name" value="MetI-like_sf"/>
</dbReference>
<dbReference type="Pfam" id="PF00528">
    <property type="entry name" value="BPD_transp_1"/>
    <property type="match status" value="1"/>
</dbReference>
<evidence type="ECO:0000256" key="6">
    <source>
        <dbReference type="ARBA" id="ARBA00023136"/>
    </source>
</evidence>
<organism evidence="9 10">
    <name type="scientific">Butyrivibrio fibrisolvens</name>
    <dbReference type="NCBI Taxonomy" id="831"/>
    <lineage>
        <taxon>Bacteria</taxon>
        <taxon>Bacillati</taxon>
        <taxon>Bacillota</taxon>
        <taxon>Clostridia</taxon>
        <taxon>Lachnospirales</taxon>
        <taxon>Lachnospiraceae</taxon>
        <taxon>Butyrivibrio</taxon>
    </lineage>
</organism>
<evidence type="ECO:0000256" key="5">
    <source>
        <dbReference type="ARBA" id="ARBA00022989"/>
    </source>
</evidence>
<evidence type="ECO:0000256" key="4">
    <source>
        <dbReference type="ARBA" id="ARBA00022692"/>
    </source>
</evidence>
<feature type="transmembrane region" description="Helical" evidence="7">
    <location>
        <begin position="236"/>
        <end position="254"/>
    </location>
</feature>
<keyword evidence="3" id="KW-1003">Cell membrane</keyword>
<comment type="similarity">
    <text evidence="7">Belongs to the binding-protein-dependent transport system permease family.</text>
</comment>
<evidence type="ECO:0000313" key="10">
    <source>
        <dbReference type="Proteomes" id="UP000182584"/>
    </source>
</evidence>
<dbReference type="Proteomes" id="UP000182584">
    <property type="component" value="Unassembled WGS sequence"/>
</dbReference>
<reference evidence="9 10" key="1">
    <citation type="submission" date="2016-10" db="EMBL/GenBank/DDBJ databases">
        <authorList>
            <person name="de Groot N.N."/>
        </authorList>
    </citation>
    <scope>NUCLEOTIDE SEQUENCE [LARGE SCALE GENOMIC DNA]</scope>
    <source>
        <strain evidence="9 10">AR40</strain>
    </source>
</reference>
<feature type="transmembrane region" description="Helical" evidence="7">
    <location>
        <begin position="143"/>
        <end position="164"/>
    </location>
</feature>
<keyword evidence="2 7" id="KW-0813">Transport</keyword>
<evidence type="ECO:0000256" key="7">
    <source>
        <dbReference type="RuleBase" id="RU363032"/>
    </source>
</evidence>
<evidence type="ECO:0000313" key="9">
    <source>
        <dbReference type="EMBL" id="SER93454.1"/>
    </source>
</evidence>
<gene>
    <name evidence="9" type="ORF">SAMN04487884_11419</name>
</gene>
<keyword evidence="4 7" id="KW-0812">Transmembrane</keyword>
<dbReference type="InterPro" id="IPR050809">
    <property type="entry name" value="UgpAE/MalFG_permease"/>
</dbReference>
<protein>
    <submittedName>
        <fullName evidence="9">Carbohydrate ABC transporter membrane protein 1, CUT1 family</fullName>
    </submittedName>
</protein>
<dbReference type="InterPro" id="IPR000515">
    <property type="entry name" value="MetI-like"/>
</dbReference>
<dbReference type="CDD" id="cd06261">
    <property type="entry name" value="TM_PBP2"/>
    <property type="match status" value="1"/>
</dbReference>
<dbReference type="GO" id="GO:0055085">
    <property type="term" value="P:transmembrane transport"/>
    <property type="evidence" value="ECO:0007669"/>
    <property type="project" value="InterPro"/>
</dbReference>
<dbReference type="Gene3D" id="1.10.3720.10">
    <property type="entry name" value="MetI-like"/>
    <property type="match status" value="1"/>
</dbReference>
<name>A0A1H9T934_BUTFI</name>
<feature type="transmembrane region" description="Helical" evidence="7">
    <location>
        <begin position="298"/>
        <end position="318"/>
    </location>
</feature>
<keyword evidence="6 7" id="KW-0472">Membrane</keyword>
<feature type="transmembrane region" description="Helical" evidence="7">
    <location>
        <begin position="193"/>
        <end position="215"/>
    </location>
</feature>
<dbReference type="PANTHER" id="PTHR43227">
    <property type="entry name" value="BLL4140 PROTEIN"/>
    <property type="match status" value="1"/>
</dbReference>
<comment type="subcellular location">
    <subcellularLocation>
        <location evidence="1 7">Cell membrane</location>
        <topology evidence="1 7">Multi-pass membrane protein</topology>
    </subcellularLocation>
</comment>
<evidence type="ECO:0000256" key="3">
    <source>
        <dbReference type="ARBA" id="ARBA00022475"/>
    </source>
</evidence>
<dbReference type="GO" id="GO:0005886">
    <property type="term" value="C:plasma membrane"/>
    <property type="evidence" value="ECO:0007669"/>
    <property type="project" value="UniProtKB-SubCell"/>
</dbReference>
<evidence type="ECO:0000256" key="1">
    <source>
        <dbReference type="ARBA" id="ARBA00004651"/>
    </source>
</evidence>
<sequence length="332" mass="37398">MTVSRVDMVSKEELETKMQKEEKVCTNKRRSFGQYFRGHWQLYAMITLPIIMLFIFAYAPMYGVILAFKDYKVSLGIWGSQWASNHGFNNFIRFFQNFNFRECLRNTIVLSMYSMLVSMPCSIILAISLNYAKNVVFKKTVQMISYCPYFISTVVFVGIINMIFDNRSGVLGNFLFGNFGINVLGDSKFFSSLYVWSGVWQGVGFGAIIYMAALAGVDQEQHEAAIIDGATLLQRIWYVDIPAIIPTAVIMLILNMGGTLNIGYEKILAMQNQNNISVSEVISTYSYKVSLVSTFPDFPYSVAIGLFQSLVGLILILITNKIADKLSGNGFL</sequence>
<dbReference type="PROSITE" id="PS50928">
    <property type="entry name" value="ABC_TM1"/>
    <property type="match status" value="1"/>
</dbReference>
<dbReference type="RefSeq" id="WP_242952732.1">
    <property type="nucleotide sequence ID" value="NZ_FOGJ01000014.1"/>
</dbReference>
<proteinExistence type="inferred from homology"/>
<feature type="transmembrane region" description="Helical" evidence="7">
    <location>
        <begin position="108"/>
        <end position="131"/>
    </location>
</feature>
<feature type="transmembrane region" description="Helical" evidence="7">
    <location>
        <begin position="42"/>
        <end position="68"/>
    </location>
</feature>